<reference evidence="1" key="1">
    <citation type="journal article" date="2023" name="Proc. Natl. Acad. Sci. U.S.A.">
        <title>The evolution of archaeal flagellar filaments.</title>
        <authorList>
            <person name="Kreutzberger M.A.B."/>
            <person name="Cvirkaite-Krupovic V."/>
            <person name="Liu Y."/>
            <person name="Baquero D.P."/>
            <person name="Liu J."/>
            <person name="Sonani R.R."/>
            <person name="Calladine C.R."/>
            <person name="Wang F."/>
            <person name="Krupovic M."/>
            <person name="Egelman E.H."/>
        </authorList>
    </citation>
    <scope>STRUCTURE BY ELECTRON MICROSCOPY (3.00 ANGSTROMS)</scope>
</reference>
<name>A0ACD6BAZ3_NATSJ</name>
<dbReference type="PDB" id="8GI2">
    <property type="method" value="EM"/>
    <property type="resolution" value="3.00 A"/>
    <property type="chains" value="A=1-165"/>
</dbReference>
<proteinExistence type="evidence at protein level"/>
<protein>
    <submittedName>
        <fullName evidence="1">Natrinema pilin, Orf10</fullName>
    </submittedName>
</protein>
<accession>A0AAJ6N6A3</accession>
<accession>A0ACD6BAZ3</accession>
<evidence type="ECO:0000313" key="1">
    <source>
        <dbReference type="PDB" id="8GI2"/>
    </source>
</evidence>
<keyword evidence="1" id="KW-0002">3D-structure</keyword>
<sequence length="165" mass="16999">MDLKKYKQKLIGSDEERAVSPVIGVILMVAITVILAAVIAAFVLDLGGSVGNEAQAGVNMEVDESQGGNITVEVTSMGNADHVVLGGSIDSDQTPYQGSSKNTGKLKLTVGDSVTINANNDGSVANYGLSSTEGTVTAIAVIEEDETRTQVASVDYSGFTAKDIS</sequence>
<organism evidence="1">
    <name type="scientific">Natrinema sp. (strain J7-2)</name>
    <dbReference type="NCBI Taxonomy" id="406552"/>
    <lineage>
        <taxon>Archaea</taxon>
        <taxon>Methanobacteriati</taxon>
        <taxon>Methanobacteriota</taxon>
        <taxon>Stenosarchaea group</taxon>
        <taxon>Halobacteria</taxon>
        <taxon>Halobacteriales</taxon>
        <taxon>Natrialbaceae</taxon>
        <taxon>Natrinema</taxon>
    </lineage>
</organism>